<comment type="caution">
    <text evidence="8">The sequence shown here is derived from an EMBL/GenBank/DDBJ whole genome shotgun (WGS) entry which is preliminary data.</text>
</comment>
<evidence type="ECO:0000256" key="1">
    <source>
        <dbReference type="ARBA" id="ARBA00004479"/>
    </source>
</evidence>
<evidence type="ECO:0000256" key="5">
    <source>
        <dbReference type="ARBA" id="ARBA00022989"/>
    </source>
</evidence>
<accession>A0A7K9HZB7</accession>
<organism evidence="8 9">
    <name type="scientific">Bucco capensis</name>
    <name type="common">collared puffbird</name>
    <dbReference type="NCBI Taxonomy" id="135168"/>
    <lineage>
        <taxon>Eukaryota</taxon>
        <taxon>Metazoa</taxon>
        <taxon>Chordata</taxon>
        <taxon>Craniata</taxon>
        <taxon>Vertebrata</taxon>
        <taxon>Euteleostomi</taxon>
        <taxon>Archelosauria</taxon>
        <taxon>Archosauria</taxon>
        <taxon>Dinosauria</taxon>
        <taxon>Saurischia</taxon>
        <taxon>Theropoda</taxon>
        <taxon>Coelurosauria</taxon>
        <taxon>Aves</taxon>
        <taxon>Neognathae</taxon>
        <taxon>Neoaves</taxon>
        <taxon>Telluraves</taxon>
        <taxon>Coraciimorphae</taxon>
        <taxon>Piciformes</taxon>
        <taxon>Bucconidae</taxon>
        <taxon>Bucco</taxon>
    </lineage>
</organism>
<dbReference type="Pfam" id="PF20266">
    <property type="entry name" value="Mab-21_C"/>
    <property type="match status" value="1"/>
</dbReference>
<dbReference type="OrthoDB" id="9034619at2759"/>
<feature type="non-terminal residue" evidence="8">
    <location>
        <position position="347"/>
    </location>
</feature>
<dbReference type="EMBL" id="VWZO01014892">
    <property type="protein sequence ID" value="NXH18285.1"/>
    <property type="molecule type" value="Genomic_DNA"/>
</dbReference>
<sequence>VVRKLVEDLIHDLQLGFSKSYWPELQQPIGVGAAFEGWSPYEDEPVYCLLVPLKPPRGYVFNLGLDSTGEIPAQQSCVLVQPQCIYSNEEAGCQCFVHHLIKKLRRRPPGLKHIASLCTGHYLDVQKTASWFRGLLSLGWAAMPQSRQYGLKLLPSARSCMLQLTSGKGKTRGETFLVEIIFGLQKDNSDIFLSSEATEAVISPSTTWRVSSAVADSKIFRGIAAMAPRGSYHLKCLHACTSILAGTSFSTHIMKTIVMHLLTTIPLSHWRDRDFVPRLQDIMEYLRSSLKEKRLNHFFTGNENVPEEINLPVSFRRAEPCNLFHQLAHDPAAHAQALQDFEELQDR</sequence>
<dbReference type="Proteomes" id="UP000534107">
    <property type="component" value="Unassembled WGS sequence"/>
</dbReference>
<comment type="subcellular location">
    <subcellularLocation>
        <location evidence="1">Membrane</location>
        <topology evidence="1">Single-pass type I membrane protein</topology>
    </subcellularLocation>
</comment>
<dbReference type="AlphaFoldDB" id="A0A7K9HZB7"/>
<dbReference type="InterPro" id="IPR026250">
    <property type="entry name" value="ITPRIP-like"/>
</dbReference>
<dbReference type="GO" id="GO:0016020">
    <property type="term" value="C:membrane"/>
    <property type="evidence" value="ECO:0007669"/>
    <property type="project" value="UniProtKB-SubCell"/>
</dbReference>
<feature type="domain" description="Mab-21-like HhH/H2TH-like" evidence="7">
    <location>
        <begin position="247"/>
        <end position="305"/>
    </location>
</feature>
<keyword evidence="4" id="KW-0732">Signal</keyword>
<dbReference type="PRINTS" id="PR02107">
    <property type="entry name" value="INOS145TPRIP"/>
</dbReference>
<gene>
    <name evidence="8" type="primary">Itpripl1_1</name>
    <name evidence="8" type="ORF">BUCCAP_R06985</name>
</gene>
<evidence type="ECO:0000256" key="6">
    <source>
        <dbReference type="ARBA" id="ARBA00023136"/>
    </source>
</evidence>
<name>A0A7K9HZB7_9PICI</name>
<keyword evidence="9" id="KW-1185">Reference proteome</keyword>
<dbReference type="Gene3D" id="1.10.1410.40">
    <property type="match status" value="1"/>
</dbReference>
<protein>
    <submittedName>
        <fullName evidence="8">IPIL1 protein</fullName>
    </submittedName>
</protein>
<dbReference type="InterPro" id="IPR024810">
    <property type="entry name" value="MAB21L/cGLR"/>
</dbReference>
<reference evidence="8 9" key="1">
    <citation type="submission" date="2019-09" db="EMBL/GenBank/DDBJ databases">
        <title>Bird 10,000 Genomes (B10K) Project - Family phase.</title>
        <authorList>
            <person name="Zhang G."/>
        </authorList>
    </citation>
    <scope>NUCLEOTIDE SEQUENCE [LARGE SCALE GENOMIC DNA]</scope>
    <source>
        <strain evidence="8">B10K-DU-001-16</strain>
        <tissue evidence="8">Muscle</tissue>
    </source>
</reference>
<evidence type="ECO:0000256" key="4">
    <source>
        <dbReference type="ARBA" id="ARBA00022729"/>
    </source>
</evidence>
<evidence type="ECO:0000256" key="2">
    <source>
        <dbReference type="ARBA" id="ARBA00005554"/>
    </source>
</evidence>
<keyword evidence="3" id="KW-0812">Transmembrane</keyword>
<evidence type="ECO:0000256" key="3">
    <source>
        <dbReference type="ARBA" id="ARBA00022692"/>
    </source>
</evidence>
<keyword evidence="6" id="KW-0472">Membrane</keyword>
<dbReference type="PANTHER" id="PTHR10656">
    <property type="entry name" value="CELL FATE DETERMINING PROTEIN MAB21-RELATED"/>
    <property type="match status" value="1"/>
</dbReference>
<proteinExistence type="inferred from homology"/>
<evidence type="ECO:0000259" key="7">
    <source>
        <dbReference type="Pfam" id="PF20266"/>
    </source>
</evidence>
<keyword evidence="5" id="KW-1133">Transmembrane helix</keyword>
<comment type="similarity">
    <text evidence="2">Belongs to the ITPRIP family.</text>
</comment>
<dbReference type="SMART" id="SM01265">
    <property type="entry name" value="Mab-21"/>
    <property type="match status" value="1"/>
</dbReference>
<dbReference type="InterPro" id="IPR046906">
    <property type="entry name" value="Mab-21_HhH/H2TH-like"/>
</dbReference>
<dbReference type="PANTHER" id="PTHR10656:SF40">
    <property type="entry name" value="INOSITOL 1,4,5-TRISPHOSPHATE RECEPTOR-INTERACTING PROTEIN-LIKE 1"/>
    <property type="match status" value="1"/>
</dbReference>
<evidence type="ECO:0000313" key="9">
    <source>
        <dbReference type="Proteomes" id="UP000534107"/>
    </source>
</evidence>
<feature type="non-terminal residue" evidence="8">
    <location>
        <position position="1"/>
    </location>
</feature>
<evidence type="ECO:0000313" key="8">
    <source>
        <dbReference type="EMBL" id="NXH18285.1"/>
    </source>
</evidence>